<dbReference type="Pfam" id="PF10150">
    <property type="entry name" value="RNase_E_G"/>
    <property type="match status" value="1"/>
</dbReference>
<dbReference type="AlphaFoldDB" id="A0A934WF56"/>
<accession>A0A934WF56</accession>
<dbReference type="GO" id="GO:0004540">
    <property type="term" value="F:RNA nuclease activity"/>
    <property type="evidence" value="ECO:0007669"/>
    <property type="project" value="InterPro"/>
</dbReference>
<keyword evidence="4" id="KW-0255">Endonuclease</keyword>
<dbReference type="GO" id="GO:0005737">
    <property type="term" value="C:cytoplasm"/>
    <property type="evidence" value="ECO:0007669"/>
    <property type="project" value="TreeGrafter"/>
</dbReference>
<feature type="domain" description="RNA-binding protein AU-1/Ribonuclease E/G" evidence="8">
    <location>
        <begin position="208"/>
        <end position="331"/>
    </location>
</feature>
<dbReference type="InterPro" id="IPR019307">
    <property type="entry name" value="RNA-bd_AU-1/RNase_E/G"/>
</dbReference>
<reference evidence="9" key="2">
    <citation type="journal article" date="2020" name="Microorganisms">
        <title>Osmotic Adaptation and Compatible Solute Biosynthesis of Phototrophic Bacteria as Revealed from Genome Analyses.</title>
        <authorList>
            <person name="Imhoff J.F."/>
            <person name="Rahn T."/>
            <person name="Kunzel S."/>
            <person name="Keller A."/>
            <person name="Neulinger S.C."/>
        </authorList>
    </citation>
    <scope>NUCLEOTIDE SEQUENCE</scope>
    <source>
        <strain evidence="9">LMG 28126</strain>
    </source>
</reference>
<dbReference type="GO" id="GO:0006364">
    <property type="term" value="P:rRNA processing"/>
    <property type="evidence" value="ECO:0007669"/>
    <property type="project" value="TreeGrafter"/>
</dbReference>
<keyword evidence="5" id="KW-0378">Hydrolase</keyword>
<evidence type="ECO:0000256" key="1">
    <source>
        <dbReference type="ARBA" id="ARBA00001946"/>
    </source>
</evidence>
<organism evidence="9 10">
    <name type="scientific">Rhodobaculum claviforme</name>
    <dbReference type="NCBI Taxonomy" id="1549854"/>
    <lineage>
        <taxon>Bacteria</taxon>
        <taxon>Pseudomonadati</taxon>
        <taxon>Pseudomonadota</taxon>
        <taxon>Alphaproteobacteria</taxon>
        <taxon>Rhodobacterales</taxon>
        <taxon>Paracoccaceae</taxon>
        <taxon>Rhodobaculum</taxon>
    </lineage>
</organism>
<dbReference type="GO" id="GO:0004519">
    <property type="term" value="F:endonuclease activity"/>
    <property type="evidence" value="ECO:0007669"/>
    <property type="project" value="UniProtKB-KW"/>
</dbReference>
<dbReference type="PANTHER" id="PTHR30001:SF1">
    <property type="entry name" value="RIBONUCLEASE E_G-LIKE PROTEIN, CHLOROPLASTIC"/>
    <property type="match status" value="1"/>
</dbReference>
<comment type="cofactor">
    <cofactor evidence="1">
        <name>Mg(2+)</name>
        <dbReference type="ChEBI" id="CHEBI:18420"/>
    </cofactor>
</comment>
<dbReference type="InterPro" id="IPR004659">
    <property type="entry name" value="RNase_E/G"/>
</dbReference>
<keyword evidence="2" id="KW-0540">Nuclease</keyword>
<sequence length="345" mass="35383">MKGAVTALGHLGGQEAAARVVDGRLEELLIADGPLGPGAILRGRLGRPVKGLGGAFLDLPSGASGFLRQTNGLRPGDGVVVQVSGVAEAGKALPVGTRLLLKGRLAIVTPGAPGVNPARGMRDADIRAALVEMAEAALAAADDGTGIILRSAAEHADAEAVRAEIAALLATAAALSPDGPPALLHAAPGPHAVARRDWPDTDLLAEGPRAFADHGVEDLIDALRDPVATLGRGAHMAVEATRALVAVDVNTGPDGSPAAGLKANLDAARELPRQLRLRGLGGQIVVDFAPMPKRDRGTVEQALRAAFRREDAGVVLAGWTPLGNFELQRRRDRRPLTEVLDGVPG</sequence>
<name>A0A934WF56_9RHOB</name>
<keyword evidence="10" id="KW-1185">Reference proteome</keyword>
<evidence type="ECO:0000256" key="3">
    <source>
        <dbReference type="ARBA" id="ARBA00022723"/>
    </source>
</evidence>
<evidence type="ECO:0000313" key="9">
    <source>
        <dbReference type="EMBL" id="MBK5926505.1"/>
    </source>
</evidence>
<evidence type="ECO:0000313" key="10">
    <source>
        <dbReference type="Proteomes" id="UP000706333"/>
    </source>
</evidence>
<evidence type="ECO:0000259" key="8">
    <source>
        <dbReference type="Pfam" id="PF10150"/>
    </source>
</evidence>
<evidence type="ECO:0000256" key="7">
    <source>
        <dbReference type="ARBA" id="ARBA00022884"/>
    </source>
</evidence>
<comment type="caution">
    <text evidence="9">The sequence shown here is derived from an EMBL/GenBank/DDBJ whole genome shotgun (WGS) entry which is preliminary data.</text>
</comment>
<keyword evidence="6" id="KW-0460">Magnesium</keyword>
<dbReference type="GO" id="GO:0003723">
    <property type="term" value="F:RNA binding"/>
    <property type="evidence" value="ECO:0007669"/>
    <property type="project" value="UniProtKB-KW"/>
</dbReference>
<dbReference type="EMBL" id="NHSD01000133">
    <property type="protein sequence ID" value="MBK5926505.1"/>
    <property type="molecule type" value="Genomic_DNA"/>
</dbReference>
<protein>
    <submittedName>
        <fullName evidence="9">Ribonuclease G</fullName>
    </submittedName>
</protein>
<evidence type="ECO:0000256" key="5">
    <source>
        <dbReference type="ARBA" id="ARBA00022801"/>
    </source>
</evidence>
<dbReference type="GO" id="GO:0046872">
    <property type="term" value="F:metal ion binding"/>
    <property type="evidence" value="ECO:0007669"/>
    <property type="project" value="UniProtKB-KW"/>
</dbReference>
<evidence type="ECO:0000256" key="6">
    <source>
        <dbReference type="ARBA" id="ARBA00022842"/>
    </source>
</evidence>
<evidence type="ECO:0000256" key="2">
    <source>
        <dbReference type="ARBA" id="ARBA00022722"/>
    </source>
</evidence>
<proteinExistence type="predicted"/>
<dbReference type="RefSeq" id="WP_201156273.1">
    <property type="nucleotide sequence ID" value="NZ_NHSD01000133.1"/>
</dbReference>
<gene>
    <name evidence="9" type="ORF">CCR87_03900</name>
</gene>
<reference evidence="9" key="1">
    <citation type="submission" date="2017-05" db="EMBL/GenBank/DDBJ databases">
        <authorList>
            <person name="Imhoff J.F."/>
            <person name="Rahn T."/>
            <person name="Kuenzel S."/>
            <person name="Neulinger S.C."/>
        </authorList>
    </citation>
    <scope>NUCLEOTIDE SEQUENCE</scope>
    <source>
        <strain evidence="9">LMG 28126</strain>
    </source>
</reference>
<dbReference type="GO" id="GO:0016787">
    <property type="term" value="F:hydrolase activity"/>
    <property type="evidence" value="ECO:0007669"/>
    <property type="project" value="UniProtKB-KW"/>
</dbReference>
<dbReference type="Proteomes" id="UP000706333">
    <property type="component" value="Unassembled WGS sequence"/>
</dbReference>
<evidence type="ECO:0000256" key="4">
    <source>
        <dbReference type="ARBA" id="ARBA00022759"/>
    </source>
</evidence>
<dbReference type="PANTHER" id="PTHR30001">
    <property type="entry name" value="RIBONUCLEASE"/>
    <property type="match status" value="1"/>
</dbReference>
<keyword evidence="7" id="KW-0694">RNA-binding</keyword>
<keyword evidence="3" id="KW-0479">Metal-binding</keyword>